<dbReference type="SUPFAM" id="SSF57667">
    <property type="entry name" value="beta-beta-alpha zinc fingers"/>
    <property type="match status" value="1"/>
</dbReference>
<organism evidence="10 11">
    <name type="scientific">[Torrubiella] hemipterigena</name>
    <dbReference type="NCBI Taxonomy" id="1531966"/>
    <lineage>
        <taxon>Eukaryota</taxon>
        <taxon>Fungi</taxon>
        <taxon>Dikarya</taxon>
        <taxon>Ascomycota</taxon>
        <taxon>Pezizomycotina</taxon>
        <taxon>Sordariomycetes</taxon>
        <taxon>Hypocreomycetidae</taxon>
        <taxon>Hypocreales</taxon>
        <taxon>Clavicipitaceae</taxon>
        <taxon>Clavicipitaceae incertae sedis</taxon>
        <taxon>'Torrubiella' clade</taxon>
    </lineage>
</organism>
<evidence type="ECO:0000256" key="2">
    <source>
        <dbReference type="ARBA" id="ARBA00022723"/>
    </source>
</evidence>
<evidence type="ECO:0000313" key="10">
    <source>
        <dbReference type="EMBL" id="CEJ90815.1"/>
    </source>
</evidence>
<dbReference type="InterPro" id="IPR036236">
    <property type="entry name" value="Znf_C2H2_sf"/>
</dbReference>
<evidence type="ECO:0000256" key="3">
    <source>
        <dbReference type="ARBA" id="ARBA00022737"/>
    </source>
</evidence>
<evidence type="ECO:0000259" key="9">
    <source>
        <dbReference type="PROSITE" id="PS50157"/>
    </source>
</evidence>
<dbReference type="SMART" id="SM00355">
    <property type="entry name" value="ZnF_C2H2"/>
    <property type="match status" value="2"/>
</dbReference>
<keyword evidence="5" id="KW-0862">Zinc</keyword>
<dbReference type="PROSITE" id="PS50157">
    <property type="entry name" value="ZINC_FINGER_C2H2_2"/>
    <property type="match status" value="2"/>
</dbReference>
<feature type="region of interest" description="Disordered" evidence="8">
    <location>
        <begin position="171"/>
        <end position="194"/>
    </location>
</feature>
<evidence type="ECO:0000256" key="7">
    <source>
        <dbReference type="PROSITE-ProRule" id="PRU00042"/>
    </source>
</evidence>
<dbReference type="PROSITE" id="PS00028">
    <property type="entry name" value="ZINC_FINGER_C2H2_1"/>
    <property type="match status" value="2"/>
</dbReference>
<evidence type="ECO:0000256" key="5">
    <source>
        <dbReference type="ARBA" id="ARBA00022833"/>
    </source>
</evidence>
<gene>
    <name evidence="10" type="ORF">VHEMI06571</name>
</gene>
<dbReference type="OrthoDB" id="6077919at2759"/>
<dbReference type="Pfam" id="PF00096">
    <property type="entry name" value="zf-C2H2"/>
    <property type="match status" value="2"/>
</dbReference>
<sequence length="298" mass="33092">MASIVSNNYFDQHATKHHQYLPPRPPPSPPMEETTRCSLPSISNLLEMADAGSPKAGTTTSSPRSSPRSDAYASPALMNKRREPPSALPPYGARQTYQKEGLPPTPPQSTDMSFDNPRSPHRSQFSLTGSQSRQYYSRTPPLESDPSRRHAYAPIPEPRQARHDYHPSPLQHQQLARDGYHSAPRGHPMPPPQHGDSNAANGWEHHHHYLHPSQMALFPQSQDRYICPTCHKAFSRPSSLRIHSHSHTGEKPFKCPHPGCGKAFSVRSNMKRHERGCHGVGAAEGNAPASAYSWSATH</sequence>
<evidence type="ECO:0000256" key="1">
    <source>
        <dbReference type="ARBA" id="ARBA00004123"/>
    </source>
</evidence>
<dbReference type="InterPro" id="IPR050331">
    <property type="entry name" value="Zinc_finger"/>
</dbReference>
<dbReference type="GO" id="GO:0010468">
    <property type="term" value="P:regulation of gene expression"/>
    <property type="evidence" value="ECO:0007669"/>
    <property type="project" value="TreeGrafter"/>
</dbReference>
<feature type="domain" description="C2H2-type" evidence="9">
    <location>
        <begin position="225"/>
        <end position="252"/>
    </location>
</feature>
<dbReference type="PANTHER" id="PTHR16515">
    <property type="entry name" value="PR DOMAIN ZINC FINGER PROTEIN"/>
    <property type="match status" value="1"/>
</dbReference>
<proteinExistence type="predicted"/>
<dbReference type="FunFam" id="3.30.160.60:FF:000176">
    <property type="entry name" value="zinc finger protein 70"/>
    <property type="match status" value="1"/>
</dbReference>
<evidence type="ECO:0000256" key="6">
    <source>
        <dbReference type="ARBA" id="ARBA00023242"/>
    </source>
</evidence>
<dbReference type="Gene3D" id="3.30.160.60">
    <property type="entry name" value="Classic Zinc Finger"/>
    <property type="match status" value="2"/>
</dbReference>
<dbReference type="STRING" id="1531966.A0A0A1TJF4"/>
<reference evidence="10 11" key="1">
    <citation type="journal article" date="2015" name="Genome Announc.">
        <title>Draft Genome Sequence and Gene Annotation of the Entomopathogenic Fungus Verticillium hemipterigenum.</title>
        <authorList>
            <person name="Horn F."/>
            <person name="Habel A."/>
            <person name="Scharf D.H."/>
            <person name="Dworschak J."/>
            <person name="Brakhage A.A."/>
            <person name="Guthke R."/>
            <person name="Hertweck C."/>
            <person name="Linde J."/>
        </authorList>
    </citation>
    <scope>NUCLEOTIDE SEQUENCE [LARGE SCALE GENOMIC DNA]</scope>
</reference>
<accession>A0A0A1TJF4</accession>
<keyword evidence="6" id="KW-0539">Nucleus</keyword>
<keyword evidence="2" id="KW-0479">Metal-binding</keyword>
<dbReference type="EMBL" id="CDHN01000003">
    <property type="protein sequence ID" value="CEJ90815.1"/>
    <property type="molecule type" value="Genomic_DNA"/>
</dbReference>
<keyword evidence="11" id="KW-1185">Reference proteome</keyword>
<feature type="region of interest" description="Disordered" evidence="8">
    <location>
        <begin position="13"/>
        <end position="152"/>
    </location>
</feature>
<dbReference type="Proteomes" id="UP000039046">
    <property type="component" value="Unassembled WGS sequence"/>
</dbReference>
<dbReference type="AlphaFoldDB" id="A0A0A1TJF4"/>
<dbReference type="InterPro" id="IPR013087">
    <property type="entry name" value="Znf_C2H2_type"/>
</dbReference>
<keyword evidence="4 7" id="KW-0863">Zinc-finger</keyword>
<evidence type="ECO:0000256" key="4">
    <source>
        <dbReference type="ARBA" id="ARBA00022771"/>
    </source>
</evidence>
<dbReference type="GO" id="GO:0005634">
    <property type="term" value="C:nucleus"/>
    <property type="evidence" value="ECO:0007669"/>
    <property type="project" value="UniProtKB-SubCell"/>
</dbReference>
<dbReference type="GO" id="GO:0008270">
    <property type="term" value="F:zinc ion binding"/>
    <property type="evidence" value="ECO:0007669"/>
    <property type="project" value="UniProtKB-KW"/>
</dbReference>
<feature type="domain" description="C2H2-type" evidence="9">
    <location>
        <begin position="253"/>
        <end position="278"/>
    </location>
</feature>
<dbReference type="PANTHER" id="PTHR16515:SF49">
    <property type="entry name" value="GASTRULA ZINC FINGER PROTEIN XLCGF49.1-LIKE-RELATED"/>
    <property type="match status" value="1"/>
</dbReference>
<feature type="compositionally biased region" description="Polar residues" evidence="8">
    <location>
        <begin position="122"/>
        <end position="137"/>
    </location>
</feature>
<feature type="compositionally biased region" description="Low complexity" evidence="8">
    <location>
        <begin position="58"/>
        <end position="69"/>
    </location>
</feature>
<name>A0A0A1TJF4_9HYPO</name>
<evidence type="ECO:0000256" key="8">
    <source>
        <dbReference type="SAM" id="MobiDB-lite"/>
    </source>
</evidence>
<evidence type="ECO:0000313" key="11">
    <source>
        <dbReference type="Proteomes" id="UP000039046"/>
    </source>
</evidence>
<dbReference type="HOGENOM" id="CLU_053582_0_0_1"/>
<comment type="subcellular location">
    <subcellularLocation>
        <location evidence="1">Nucleus</location>
    </subcellularLocation>
</comment>
<keyword evidence="3" id="KW-0677">Repeat</keyword>
<protein>
    <submittedName>
        <fullName evidence="10">Putative C2H2 conidiation transcription factor</fullName>
    </submittedName>
</protein>